<evidence type="ECO:0000256" key="1">
    <source>
        <dbReference type="ARBA" id="ARBA00001946"/>
    </source>
</evidence>
<evidence type="ECO:0000256" key="8">
    <source>
        <dbReference type="ARBA" id="ARBA00054674"/>
    </source>
</evidence>
<dbReference type="InterPro" id="IPR004385">
    <property type="entry name" value="NDP_pyrophosphatase"/>
</dbReference>
<evidence type="ECO:0000256" key="7">
    <source>
        <dbReference type="ARBA" id="ARBA00051086"/>
    </source>
</evidence>
<dbReference type="GO" id="GO:0005737">
    <property type="term" value="C:cytoplasm"/>
    <property type="evidence" value="ECO:0007669"/>
    <property type="project" value="UniProtKB-SubCell"/>
</dbReference>
<dbReference type="PROSITE" id="PS51462">
    <property type="entry name" value="NUDIX"/>
    <property type="match status" value="1"/>
</dbReference>
<comment type="subcellular location">
    <subcellularLocation>
        <location evidence="2">Cytoplasm</location>
    </subcellularLocation>
</comment>
<gene>
    <name evidence="13" type="ORF">BpHYR1_034715</name>
</gene>
<dbReference type="CDD" id="cd18887">
    <property type="entry name" value="NUDIX_UGPPase_Nudt14"/>
    <property type="match status" value="1"/>
</dbReference>
<comment type="catalytic activity">
    <reaction evidence="7">
        <text>UDP-sugar + H2O = UMP + alpha-D-aldose 1-phosphate.</text>
        <dbReference type="EC" id="3.6.1.45"/>
    </reaction>
</comment>
<evidence type="ECO:0000256" key="9">
    <source>
        <dbReference type="ARBA" id="ARBA00066480"/>
    </source>
</evidence>
<keyword evidence="14" id="KW-1185">Reference proteome</keyword>
<evidence type="ECO:0000256" key="3">
    <source>
        <dbReference type="ARBA" id="ARBA00011738"/>
    </source>
</evidence>
<dbReference type="PANTHER" id="PTHR11839:SF15">
    <property type="entry name" value="URIDINE DIPHOSPHATE GLUCOSE PYROPHOSPHATASE NUDT14"/>
    <property type="match status" value="1"/>
</dbReference>
<evidence type="ECO:0000259" key="12">
    <source>
        <dbReference type="PROSITE" id="PS51462"/>
    </source>
</evidence>
<comment type="cofactor">
    <cofactor evidence="1">
        <name>Mg(2+)</name>
        <dbReference type="ChEBI" id="CHEBI:18420"/>
    </cofactor>
</comment>
<dbReference type="AlphaFoldDB" id="A0A3M7QE66"/>
<dbReference type="Gene3D" id="3.90.79.10">
    <property type="entry name" value="Nucleoside Triphosphate Pyrophosphohydrolase"/>
    <property type="match status" value="1"/>
</dbReference>
<keyword evidence="5" id="KW-0378">Hydrolase</keyword>
<accession>A0A3M7QE66</accession>
<dbReference type="SUPFAM" id="SSF55811">
    <property type="entry name" value="Nudix"/>
    <property type="match status" value="1"/>
</dbReference>
<reference evidence="13 14" key="1">
    <citation type="journal article" date="2018" name="Sci. Rep.">
        <title>Genomic signatures of local adaptation to the degree of environmental predictability in rotifers.</title>
        <authorList>
            <person name="Franch-Gras L."/>
            <person name="Hahn C."/>
            <person name="Garcia-Roger E.M."/>
            <person name="Carmona M.J."/>
            <person name="Serra M."/>
            <person name="Gomez A."/>
        </authorList>
    </citation>
    <scope>NUCLEOTIDE SEQUENCE [LARGE SCALE GENOMIC DNA]</scope>
    <source>
        <strain evidence="13">HYR1</strain>
    </source>
</reference>
<dbReference type="GO" id="GO:0019693">
    <property type="term" value="P:ribose phosphate metabolic process"/>
    <property type="evidence" value="ECO:0007669"/>
    <property type="project" value="TreeGrafter"/>
</dbReference>
<dbReference type="Proteomes" id="UP000276133">
    <property type="component" value="Unassembled WGS sequence"/>
</dbReference>
<keyword evidence="6" id="KW-0460">Magnesium</keyword>
<proteinExistence type="predicted"/>
<dbReference type="GO" id="GO:0006753">
    <property type="term" value="P:nucleoside phosphate metabolic process"/>
    <property type="evidence" value="ECO:0007669"/>
    <property type="project" value="TreeGrafter"/>
</dbReference>
<comment type="subunit">
    <text evidence="3">Homodimer.</text>
</comment>
<evidence type="ECO:0000256" key="4">
    <source>
        <dbReference type="ARBA" id="ARBA00022490"/>
    </source>
</evidence>
<organism evidence="13 14">
    <name type="scientific">Brachionus plicatilis</name>
    <name type="common">Marine rotifer</name>
    <name type="synonym">Brachionus muelleri</name>
    <dbReference type="NCBI Taxonomy" id="10195"/>
    <lineage>
        <taxon>Eukaryota</taxon>
        <taxon>Metazoa</taxon>
        <taxon>Spiralia</taxon>
        <taxon>Gnathifera</taxon>
        <taxon>Rotifera</taxon>
        <taxon>Eurotatoria</taxon>
        <taxon>Monogononta</taxon>
        <taxon>Pseudotrocha</taxon>
        <taxon>Ploima</taxon>
        <taxon>Brachionidae</taxon>
        <taxon>Brachionus</taxon>
    </lineage>
</organism>
<dbReference type="GO" id="GO:0046872">
    <property type="term" value="F:metal ion binding"/>
    <property type="evidence" value="ECO:0007669"/>
    <property type="project" value="InterPro"/>
</dbReference>
<dbReference type="NCBIfam" id="TIGR00052">
    <property type="entry name" value="nudix-type nucleoside diphosphatase, YffH/AdpP family"/>
    <property type="match status" value="1"/>
</dbReference>
<dbReference type="PANTHER" id="PTHR11839">
    <property type="entry name" value="UDP/ADP-SUGAR PYROPHOSPHATASE"/>
    <property type="match status" value="1"/>
</dbReference>
<name>A0A3M7QE66_BRAPC</name>
<evidence type="ECO:0000256" key="2">
    <source>
        <dbReference type="ARBA" id="ARBA00004496"/>
    </source>
</evidence>
<dbReference type="GO" id="GO:0008768">
    <property type="term" value="F:UDP-sugar diphosphatase activity"/>
    <property type="evidence" value="ECO:0007669"/>
    <property type="project" value="UniProtKB-EC"/>
</dbReference>
<sequence length="237" mass="27544">MTEDNKTVESSNHDIHSFEVSELTTSRYINPYRLQFRHNSQKRVWDGIISFPSVSCILYHTVRESVILVRQFRPVVYVNQLLESQASNQNDETKVFNKINGIDWSKAHPNEAFTYELCAGICDKNKSLEETIKEEIMEECGFDVDIKNVHKVRSFRVGVGLIGCLHTIFYAEVDESMKIGSGGGNQYEGEFIDLYEIHKDSIREFLDDESKQKPPGLLYGLMWFLYEREHFLLKSKK</sequence>
<dbReference type="STRING" id="10195.A0A3M7QE66"/>
<dbReference type="InterPro" id="IPR015797">
    <property type="entry name" value="NUDIX_hydrolase-like_dom_sf"/>
</dbReference>
<dbReference type="InterPro" id="IPR000086">
    <property type="entry name" value="NUDIX_hydrolase_dom"/>
</dbReference>
<dbReference type="EMBL" id="REGN01006505">
    <property type="protein sequence ID" value="RNA09248.1"/>
    <property type="molecule type" value="Genomic_DNA"/>
</dbReference>
<comment type="function">
    <text evidence="8">Hydrolyzes UDP-glucose to glucose 1-phosphate and UMP and ADP-ribose to ribose 5-phosphate and AMP. The physiological substrate is probably UDP-glucose. Poor activity on other substrates such as ADP-glucose, CDP-glucose, GDP-glucose and GDP-mannose.</text>
</comment>
<evidence type="ECO:0000313" key="13">
    <source>
        <dbReference type="EMBL" id="RNA09248.1"/>
    </source>
</evidence>
<protein>
    <recommendedName>
        <fullName evidence="10">Uridine diphosphate glucose pyrophosphatase NUDT14</fullName>
        <ecNumber evidence="9">3.6.1.45</ecNumber>
    </recommendedName>
    <alternativeName>
        <fullName evidence="11">Nucleoside diphosphate-linked moiety X motif 14</fullName>
    </alternativeName>
</protein>
<dbReference type="OrthoDB" id="10249920at2759"/>
<comment type="caution">
    <text evidence="13">The sequence shown here is derived from an EMBL/GenBank/DDBJ whole genome shotgun (WGS) entry which is preliminary data.</text>
</comment>
<evidence type="ECO:0000256" key="6">
    <source>
        <dbReference type="ARBA" id="ARBA00022842"/>
    </source>
</evidence>
<evidence type="ECO:0000313" key="14">
    <source>
        <dbReference type="Proteomes" id="UP000276133"/>
    </source>
</evidence>
<feature type="domain" description="Nudix hydrolase" evidence="12">
    <location>
        <begin position="49"/>
        <end position="219"/>
    </location>
</feature>
<evidence type="ECO:0000256" key="11">
    <source>
        <dbReference type="ARBA" id="ARBA00080475"/>
    </source>
</evidence>
<evidence type="ECO:0000256" key="10">
    <source>
        <dbReference type="ARBA" id="ARBA00071467"/>
    </source>
</evidence>
<dbReference type="EC" id="3.6.1.45" evidence="9"/>
<dbReference type="FunFam" id="3.90.79.10:FF:000035">
    <property type="entry name" value="Uridine diphosphate glucose pyrophosphatase"/>
    <property type="match status" value="1"/>
</dbReference>
<keyword evidence="4" id="KW-0963">Cytoplasm</keyword>
<evidence type="ECO:0000256" key="5">
    <source>
        <dbReference type="ARBA" id="ARBA00022801"/>
    </source>
</evidence>